<dbReference type="Proteomes" id="UP000030676">
    <property type="component" value="Unassembled WGS sequence"/>
</dbReference>
<dbReference type="EMBL" id="KK035077">
    <property type="protein sequence ID" value="EXL63571.1"/>
    <property type="molecule type" value="Genomic_DNA"/>
</dbReference>
<organism evidence="1">
    <name type="scientific">Fusarium oxysporum f. sp. conglutinans race 2 54008</name>
    <dbReference type="NCBI Taxonomy" id="1089457"/>
    <lineage>
        <taxon>Eukaryota</taxon>
        <taxon>Fungi</taxon>
        <taxon>Dikarya</taxon>
        <taxon>Ascomycota</taxon>
        <taxon>Pezizomycotina</taxon>
        <taxon>Sordariomycetes</taxon>
        <taxon>Hypocreomycetidae</taxon>
        <taxon>Hypocreales</taxon>
        <taxon>Nectriaceae</taxon>
        <taxon>Fusarium</taxon>
        <taxon>Fusarium oxysporum species complex</taxon>
    </lineage>
</organism>
<gene>
    <name evidence="1" type="ORF">FOPG_20155</name>
</gene>
<accession>X0GUP0</accession>
<name>X0GUP0_FUSOX</name>
<reference evidence="1" key="2">
    <citation type="submission" date="2014-03" db="EMBL/GenBank/DDBJ databases">
        <title>The Genome Annotation of Fusarium oxysporum PHW808.</title>
        <authorList>
            <consortium name="The Broad Institute Genomics Platform"/>
            <person name="Ma L.-J."/>
            <person name="Corby-Kistler H."/>
            <person name="Broz K."/>
            <person name="Gale L.R."/>
            <person name="Jonkers W."/>
            <person name="O'Donnell K."/>
            <person name="Ploetz R."/>
            <person name="Steinberg C."/>
            <person name="Schwartz D.C."/>
            <person name="VanEtten H."/>
            <person name="Zhou S."/>
            <person name="Young S.K."/>
            <person name="Zeng Q."/>
            <person name="Gargeya S."/>
            <person name="Fitzgerald M."/>
            <person name="Abouelleil A."/>
            <person name="Alvarado L."/>
            <person name="Chapman S.B."/>
            <person name="Gainer-Dewar J."/>
            <person name="Goldberg J."/>
            <person name="Griggs A."/>
            <person name="Gujja S."/>
            <person name="Hansen M."/>
            <person name="Howarth C."/>
            <person name="Imamovic A."/>
            <person name="Ireland A."/>
            <person name="Larimer J."/>
            <person name="McCowan C."/>
            <person name="Murphy C."/>
            <person name="Pearson M."/>
            <person name="Poon T.W."/>
            <person name="Priest M."/>
            <person name="Roberts A."/>
            <person name="Saif S."/>
            <person name="Shea T."/>
            <person name="Sykes S."/>
            <person name="Wortman J."/>
            <person name="Nusbaum C."/>
            <person name="Birren B."/>
        </authorList>
    </citation>
    <scope>NUCLEOTIDE SEQUENCE</scope>
    <source>
        <strain evidence="1">54008</strain>
    </source>
</reference>
<sequence>MNLQSFIIIAAFTSFLYLNTSEVRENAFSGVLIIWK</sequence>
<proteinExistence type="predicted"/>
<dbReference type="AlphaFoldDB" id="X0GUP0"/>
<dbReference type="HOGENOM" id="CLU_3359761_0_0_1"/>
<evidence type="ECO:0000313" key="1">
    <source>
        <dbReference type="EMBL" id="EXL63571.1"/>
    </source>
</evidence>
<protein>
    <submittedName>
        <fullName evidence="1">Uncharacterized protein</fullName>
    </submittedName>
</protein>
<reference evidence="1" key="1">
    <citation type="submission" date="2011-11" db="EMBL/GenBank/DDBJ databases">
        <title>The Genome Sequence of Fusarium oxysporum PHW808.</title>
        <authorList>
            <consortium name="The Broad Institute Genome Sequencing Platform"/>
            <person name="Ma L.-J."/>
            <person name="Gale L.R."/>
            <person name="Schwartz D.C."/>
            <person name="Zhou S."/>
            <person name="Corby-Kistler H."/>
            <person name="Young S.K."/>
            <person name="Zeng Q."/>
            <person name="Gargeya S."/>
            <person name="Fitzgerald M."/>
            <person name="Haas B."/>
            <person name="Abouelleil A."/>
            <person name="Alvarado L."/>
            <person name="Arachchi H.M."/>
            <person name="Berlin A."/>
            <person name="Brown A."/>
            <person name="Chapman S.B."/>
            <person name="Chen Z."/>
            <person name="Dunbar C."/>
            <person name="Freedman E."/>
            <person name="Gearin G."/>
            <person name="Goldberg J."/>
            <person name="Griggs A."/>
            <person name="Gujja S."/>
            <person name="Heiman D."/>
            <person name="Howarth C."/>
            <person name="Larson L."/>
            <person name="Lui A."/>
            <person name="MacDonald P.J.P."/>
            <person name="Montmayeur A."/>
            <person name="Murphy C."/>
            <person name="Neiman D."/>
            <person name="Pearson M."/>
            <person name="Priest M."/>
            <person name="Roberts A."/>
            <person name="Saif S."/>
            <person name="Shea T."/>
            <person name="Shenoy N."/>
            <person name="Sisk P."/>
            <person name="Stolte C."/>
            <person name="Sykes S."/>
            <person name="Wortman J."/>
            <person name="Nusbaum C."/>
            <person name="Birren B."/>
        </authorList>
    </citation>
    <scope>NUCLEOTIDE SEQUENCE [LARGE SCALE GENOMIC DNA]</scope>
    <source>
        <strain evidence="1">54008</strain>
    </source>
</reference>